<organism evidence="1">
    <name type="scientific">uncultured Dysgonomonas sp</name>
    <dbReference type="NCBI Taxonomy" id="206096"/>
    <lineage>
        <taxon>Bacteria</taxon>
        <taxon>Pseudomonadati</taxon>
        <taxon>Bacteroidota</taxon>
        <taxon>Bacteroidia</taxon>
        <taxon>Bacteroidales</taxon>
        <taxon>Dysgonomonadaceae</taxon>
        <taxon>Dysgonomonas</taxon>
        <taxon>environmental samples</taxon>
    </lineage>
</organism>
<sequence length="44" mass="5281">MGHYTKRVERFGTEDDYNTEYRIVGTDNFYYSTSAIKVNYKFVT</sequence>
<evidence type="ECO:0000313" key="1">
    <source>
        <dbReference type="EMBL" id="SBW02605.1"/>
    </source>
</evidence>
<name>A0A212JTH4_9BACT</name>
<dbReference type="AlphaFoldDB" id="A0A212JTH4"/>
<protein>
    <submittedName>
        <fullName evidence="1">Uncharacterized protein</fullName>
    </submittedName>
</protein>
<gene>
    <name evidence="1" type="ORF">KL86DYS1_30355</name>
</gene>
<accession>A0A212JTH4</accession>
<reference evidence="1" key="1">
    <citation type="submission" date="2016-04" db="EMBL/GenBank/DDBJ databases">
        <authorList>
            <person name="Evans L.H."/>
            <person name="Alamgir A."/>
            <person name="Owens N."/>
            <person name="Weber N.D."/>
            <person name="Virtaneva K."/>
            <person name="Barbian K."/>
            <person name="Babar A."/>
            <person name="Rosenke K."/>
        </authorList>
    </citation>
    <scope>NUCLEOTIDE SEQUENCE</scope>
    <source>
        <strain evidence="1">86-1</strain>
    </source>
</reference>
<dbReference type="EMBL" id="FLUM01000003">
    <property type="protein sequence ID" value="SBW02605.1"/>
    <property type="molecule type" value="Genomic_DNA"/>
</dbReference>
<proteinExistence type="predicted"/>